<gene>
    <name evidence="1" type="ORF">ERS008198_03342</name>
</gene>
<sequence>MRANVKLPTADGACQAVHLAHKLQYEAGCRFTPHPIRRISLFDIALTHHHHPIRHFRRFFLIVGDKDAGEFQFFM</sequence>
<reference evidence="1 2" key="1">
    <citation type="submission" date="2015-03" db="EMBL/GenBank/DDBJ databases">
        <authorList>
            <consortium name="Pathogen Informatics"/>
        </authorList>
    </citation>
    <scope>NUCLEOTIDE SEQUENCE [LARGE SCALE GENOMIC DNA]</scope>
    <source>
        <strain evidence="1 2">A1104</strain>
    </source>
</reference>
<evidence type="ECO:0000313" key="2">
    <source>
        <dbReference type="Proteomes" id="UP000041314"/>
    </source>
</evidence>
<evidence type="ECO:0000313" key="1">
    <source>
        <dbReference type="EMBL" id="CNU69178.1"/>
    </source>
</evidence>
<protein>
    <submittedName>
        <fullName evidence="1">Uncharacterized protein</fullName>
    </submittedName>
</protein>
<proteinExistence type="predicted"/>
<accession>A0A655DJU0</accession>
<dbReference type="AlphaFoldDB" id="A0A655DJU0"/>
<dbReference type="Proteomes" id="UP000041314">
    <property type="component" value="Unassembled WGS sequence"/>
</dbReference>
<dbReference type="EMBL" id="CQPA01000031">
    <property type="protein sequence ID" value="CNU69178.1"/>
    <property type="molecule type" value="Genomic_DNA"/>
</dbReference>
<organism evidence="1 2">
    <name type="scientific">Salmonella enterica subsp. enterica serovar Bovismorbificans</name>
    <dbReference type="NCBI Taxonomy" id="58097"/>
    <lineage>
        <taxon>Bacteria</taxon>
        <taxon>Pseudomonadati</taxon>
        <taxon>Pseudomonadota</taxon>
        <taxon>Gammaproteobacteria</taxon>
        <taxon>Enterobacterales</taxon>
        <taxon>Enterobacteriaceae</taxon>
        <taxon>Salmonella</taxon>
    </lineage>
</organism>
<dbReference type="AntiFam" id="ANF00095">
    <property type="entry name" value="Shadow ORF (opposite ABC transporters)"/>
</dbReference>
<name>A0A655DJU0_SALET</name>